<comment type="caution">
    <text evidence="3">The sequence shown here is derived from an EMBL/GenBank/DDBJ whole genome shotgun (WGS) entry which is preliminary data.</text>
</comment>
<evidence type="ECO:0000313" key="4">
    <source>
        <dbReference type="Proteomes" id="UP000295444"/>
    </source>
</evidence>
<feature type="domain" description="SPW repeat-containing integral membrane" evidence="2">
    <location>
        <begin position="15"/>
        <end position="107"/>
    </location>
</feature>
<evidence type="ECO:0000259" key="2">
    <source>
        <dbReference type="Pfam" id="PF03779"/>
    </source>
</evidence>
<dbReference type="RefSeq" id="WP_133850788.1">
    <property type="nucleotide sequence ID" value="NZ_SNXZ01000003.1"/>
</dbReference>
<keyword evidence="1" id="KW-0472">Membrane</keyword>
<dbReference type="InterPro" id="IPR005530">
    <property type="entry name" value="SPW"/>
</dbReference>
<keyword evidence="1" id="KW-1133">Transmembrane helix</keyword>
<protein>
    <submittedName>
        <fullName evidence="3">SPW repeat-containing protein</fullName>
    </submittedName>
</protein>
<reference evidence="3 4" key="1">
    <citation type="submission" date="2019-03" db="EMBL/GenBank/DDBJ databases">
        <title>Genomic Encyclopedia of Type Strains, Phase IV (KMG-IV): sequencing the most valuable type-strain genomes for metagenomic binning, comparative biology and taxonomic classification.</title>
        <authorList>
            <person name="Goeker M."/>
        </authorList>
    </citation>
    <scope>NUCLEOTIDE SEQUENCE [LARGE SCALE GENOMIC DNA]</scope>
    <source>
        <strain evidence="3 4">DSM 45361</strain>
    </source>
</reference>
<dbReference type="Proteomes" id="UP000295444">
    <property type="component" value="Unassembled WGS sequence"/>
</dbReference>
<sequence>MNETTSNSRAWTRPQDWAEVVLGVVAALSPLWTDTNSAAVWAMVVLGVLIAIDGLVSLAMPGLVYGEYVQVVLGVLMFISPWVLSYSEFNGISWSSWIIGALTVIAGVAAVPMAQAAHRSGIAGQH</sequence>
<name>A0A4R6SCC5_LABRH</name>
<evidence type="ECO:0000256" key="1">
    <source>
        <dbReference type="SAM" id="Phobius"/>
    </source>
</evidence>
<keyword evidence="1" id="KW-0812">Transmembrane</keyword>
<evidence type="ECO:0000313" key="3">
    <source>
        <dbReference type="EMBL" id="TDP97611.1"/>
    </source>
</evidence>
<feature type="transmembrane region" description="Helical" evidence="1">
    <location>
        <begin position="68"/>
        <end position="86"/>
    </location>
</feature>
<accession>A0A4R6SCC5</accession>
<organism evidence="3 4">
    <name type="scientific">Labedaea rhizosphaerae</name>
    <dbReference type="NCBI Taxonomy" id="598644"/>
    <lineage>
        <taxon>Bacteria</taxon>
        <taxon>Bacillati</taxon>
        <taxon>Actinomycetota</taxon>
        <taxon>Actinomycetes</taxon>
        <taxon>Pseudonocardiales</taxon>
        <taxon>Pseudonocardiaceae</taxon>
        <taxon>Labedaea</taxon>
    </lineage>
</organism>
<keyword evidence="4" id="KW-1185">Reference proteome</keyword>
<feature type="transmembrane region" description="Helical" evidence="1">
    <location>
        <begin position="38"/>
        <end position="56"/>
    </location>
</feature>
<proteinExistence type="predicted"/>
<dbReference type="OrthoDB" id="32521at2"/>
<dbReference type="EMBL" id="SNXZ01000003">
    <property type="protein sequence ID" value="TDP97611.1"/>
    <property type="molecule type" value="Genomic_DNA"/>
</dbReference>
<feature type="transmembrane region" description="Helical" evidence="1">
    <location>
        <begin position="92"/>
        <end position="111"/>
    </location>
</feature>
<gene>
    <name evidence="3" type="ORF">EV186_103575</name>
</gene>
<dbReference type="Pfam" id="PF03779">
    <property type="entry name" value="SPW"/>
    <property type="match status" value="1"/>
</dbReference>
<dbReference type="AlphaFoldDB" id="A0A4R6SCC5"/>